<keyword evidence="5 8" id="KW-1133">Transmembrane helix</keyword>
<feature type="transmembrane region" description="Helical" evidence="8">
    <location>
        <begin position="274"/>
        <end position="294"/>
    </location>
</feature>
<dbReference type="Pfam" id="PF08449">
    <property type="entry name" value="UAA"/>
    <property type="match status" value="1"/>
</dbReference>
<evidence type="ECO:0000313" key="9">
    <source>
        <dbReference type="EMBL" id="KAL3267810.1"/>
    </source>
</evidence>
<dbReference type="EMBL" id="JABFTP020000021">
    <property type="protein sequence ID" value="KAL3267810.1"/>
    <property type="molecule type" value="Genomic_DNA"/>
</dbReference>
<evidence type="ECO:0000256" key="3">
    <source>
        <dbReference type="ARBA" id="ARBA00022448"/>
    </source>
</evidence>
<feature type="transmembrane region" description="Helical" evidence="8">
    <location>
        <begin position="53"/>
        <end position="70"/>
    </location>
</feature>
<comment type="caution">
    <text evidence="9">The sequence shown here is derived from an EMBL/GenBank/DDBJ whole genome shotgun (WGS) entry which is preliminary data.</text>
</comment>
<evidence type="ECO:0000256" key="4">
    <source>
        <dbReference type="ARBA" id="ARBA00022692"/>
    </source>
</evidence>
<evidence type="ECO:0000256" key="7">
    <source>
        <dbReference type="ARBA" id="ARBA00039668"/>
    </source>
</evidence>
<comment type="subcellular location">
    <subcellularLocation>
        <location evidence="1">Membrane</location>
        <topology evidence="1">Multi-pass membrane protein</topology>
    </subcellularLocation>
</comment>
<feature type="transmembrane region" description="Helical" evidence="8">
    <location>
        <begin position="404"/>
        <end position="422"/>
    </location>
</feature>
<dbReference type="InterPro" id="IPR013657">
    <property type="entry name" value="SCL35B1-4/HUT1"/>
</dbReference>
<dbReference type="PANTHER" id="PTHR10778">
    <property type="entry name" value="SOLUTE CARRIER FAMILY 35 MEMBER B"/>
    <property type="match status" value="1"/>
</dbReference>
<dbReference type="GO" id="GO:0012505">
    <property type="term" value="C:endomembrane system"/>
    <property type="evidence" value="ECO:0007669"/>
    <property type="project" value="UniProtKB-ARBA"/>
</dbReference>
<feature type="transmembrane region" description="Helical" evidence="8">
    <location>
        <begin position="164"/>
        <end position="183"/>
    </location>
</feature>
<organism evidence="9 10">
    <name type="scientific">Cryptolaemus montrouzieri</name>
    <dbReference type="NCBI Taxonomy" id="559131"/>
    <lineage>
        <taxon>Eukaryota</taxon>
        <taxon>Metazoa</taxon>
        <taxon>Ecdysozoa</taxon>
        <taxon>Arthropoda</taxon>
        <taxon>Hexapoda</taxon>
        <taxon>Insecta</taxon>
        <taxon>Pterygota</taxon>
        <taxon>Neoptera</taxon>
        <taxon>Endopterygota</taxon>
        <taxon>Coleoptera</taxon>
        <taxon>Polyphaga</taxon>
        <taxon>Cucujiformia</taxon>
        <taxon>Coccinelloidea</taxon>
        <taxon>Coccinellidae</taxon>
        <taxon>Scymninae</taxon>
        <taxon>Scymnini</taxon>
        <taxon>Cryptolaemus</taxon>
    </lineage>
</organism>
<keyword evidence="4 8" id="KW-0812">Transmembrane</keyword>
<evidence type="ECO:0000256" key="8">
    <source>
        <dbReference type="SAM" id="Phobius"/>
    </source>
</evidence>
<keyword evidence="6 8" id="KW-0472">Membrane</keyword>
<evidence type="ECO:0000256" key="1">
    <source>
        <dbReference type="ARBA" id="ARBA00004141"/>
    </source>
</evidence>
<name>A0ABD2MN51_9CUCU</name>
<evidence type="ECO:0000313" key="10">
    <source>
        <dbReference type="Proteomes" id="UP001516400"/>
    </source>
</evidence>
<feature type="transmembrane region" description="Helical" evidence="8">
    <location>
        <begin position="120"/>
        <end position="140"/>
    </location>
</feature>
<dbReference type="GO" id="GO:0016020">
    <property type="term" value="C:membrane"/>
    <property type="evidence" value="ECO:0007669"/>
    <property type="project" value="UniProtKB-SubCell"/>
</dbReference>
<keyword evidence="3" id="KW-0813">Transport</keyword>
<gene>
    <name evidence="9" type="ORF">HHI36_006942</name>
</gene>
<dbReference type="PANTHER" id="PTHR10778:SF13">
    <property type="entry name" value="ADENOSINE 3'-PHOSPHO 5'-PHOSPHOSULFATE TRANSPORTER 1"/>
    <property type="match status" value="1"/>
</dbReference>
<keyword evidence="10" id="KW-1185">Reference proteome</keyword>
<protein>
    <recommendedName>
        <fullName evidence="7">Adenosine 3'-phospho 5'-phosphosulfate transporter 1</fullName>
    </recommendedName>
</protein>
<comment type="similarity">
    <text evidence="2">Belongs to the nucleotide-sugar transporter family. SLC35B subfamily.</text>
</comment>
<feature type="transmembrane region" description="Helical" evidence="8">
    <location>
        <begin position="345"/>
        <end position="366"/>
    </location>
</feature>
<feature type="transmembrane region" description="Helical" evidence="8">
    <location>
        <begin position="9"/>
        <end position="26"/>
    </location>
</feature>
<feature type="transmembrane region" description="Helical" evidence="8">
    <location>
        <begin position="306"/>
        <end position="325"/>
    </location>
</feature>
<feature type="transmembrane region" description="Helical" evidence="8">
    <location>
        <begin position="373"/>
        <end position="398"/>
    </location>
</feature>
<feature type="transmembrane region" description="Helical" evidence="8">
    <location>
        <begin position="247"/>
        <end position="268"/>
    </location>
</feature>
<accession>A0ABD2MN51</accession>
<dbReference type="Proteomes" id="UP001516400">
    <property type="component" value="Unassembled WGS sequence"/>
</dbReference>
<evidence type="ECO:0000256" key="2">
    <source>
        <dbReference type="ARBA" id="ARBA00010694"/>
    </source>
</evidence>
<proteinExistence type="inferred from homology"/>
<evidence type="ECO:0000256" key="6">
    <source>
        <dbReference type="ARBA" id="ARBA00023136"/>
    </source>
</evidence>
<dbReference type="AlphaFoldDB" id="A0ABD2MN51"/>
<sequence length="445" mass="51615">MPKRRIENNLIISGIILTPILALYLLNKFLTSTRILNQTSADFDWIKNGIKNILGYSTIVVPTYLSYIYIQKTDYFARCPRGLMVTTLRTLFVEENTSESLLSQQEEAIPIRKKTYWRRAFLLVFYFIGLQVSYLTWGIVQEKVMTQVYESKEGKVEYFGDSQFLVFVNRFLAFSISGVILLYKKEERHNCPLYKYIFCSFSNIMSSWCQYEALKYLSFPHQVLAKAAKTVPVMLMGKLVSKTQYKYYEYITSITLSIGMIFFMVDIGNDKAKTSITTISGALLLIIYIAFDSFTSNWQSALFKKYSISPIQMMCFVNLFSFILTGTSLVQQTSFYSSLSFLLKYPTFSFDCVILSICSAFGQLFIFSTISEFGPLVFVIISTIRQCLSVLVSCVLYNHELHALGVFGLSFVFWSVFLRIYYSYKKEQKRIKRLRTNKCSERQKF</sequence>
<evidence type="ECO:0000256" key="5">
    <source>
        <dbReference type="ARBA" id="ARBA00022989"/>
    </source>
</evidence>
<reference evidence="9 10" key="1">
    <citation type="journal article" date="2021" name="BMC Biol.">
        <title>Horizontally acquired antibacterial genes associated with adaptive radiation of ladybird beetles.</title>
        <authorList>
            <person name="Li H.S."/>
            <person name="Tang X.F."/>
            <person name="Huang Y.H."/>
            <person name="Xu Z.Y."/>
            <person name="Chen M.L."/>
            <person name="Du X.Y."/>
            <person name="Qiu B.Y."/>
            <person name="Chen P.T."/>
            <person name="Zhang W."/>
            <person name="Slipinski A."/>
            <person name="Escalona H.E."/>
            <person name="Waterhouse R.M."/>
            <person name="Zwick A."/>
            <person name="Pang H."/>
        </authorList>
    </citation>
    <scope>NUCLEOTIDE SEQUENCE [LARGE SCALE GENOMIC DNA]</scope>
    <source>
        <strain evidence="9">SYSU2018</strain>
    </source>
</reference>